<feature type="transmembrane region" description="Helical" evidence="7">
    <location>
        <begin position="162"/>
        <end position="180"/>
    </location>
</feature>
<dbReference type="AlphaFoldDB" id="A0A0C3C3S1"/>
<evidence type="ECO:0000256" key="3">
    <source>
        <dbReference type="ARBA" id="ARBA00022729"/>
    </source>
</evidence>
<evidence type="ECO:0000256" key="4">
    <source>
        <dbReference type="ARBA" id="ARBA00022989"/>
    </source>
</evidence>
<evidence type="ECO:0000256" key="6">
    <source>
        <dbReference type="SAM" id="MobiDB-lite"/>
    </source>
</evidence>
<evidence type="ECO:0000256" key="5">
    <source>
        <dbReference type="ARBA" id="ARBA00023136"/>
    </source>
</evidence>
<dbReference type="EMBL" id="KN831775">
    <property type="protein sequence ID" value="KIM43535.1"/>
    <property type="molecule type" value="Genomic_DNA"/>
</dbReference>
<keyword evidence="3" id="KW-0732">Signal</keyword>
<organism evidence="8 9">
    <name type="scientific">Hebeloma cylindrosporum</name>
    <dbReference type="NCBI Taxonomy" id="76867"/>
    <lineage>
        <taxon>Eukaryota</taxon>
        <taxon>Fungi</taxon>
        <taxon>Dikarya</taxon>
        <taxon>Basidiomycota</taxon>
        <taxon>Agaricomycotina</taxon>
        <taxon>Agaricomycetes</taxon>
        <taxon>Agaricomycetidae</taxon>
        <taxon>Agaricales</taxon>
        <taxon>Agaricineae</taxon>
        <taxon>Hymenogastraceae</taxon>
        <taxon>Hebeloma</taxon>
    </lineage>
</organism>
<dbReference type="HOGENOM" id="CLU_074866_0_0_1"/>
<evidence type="ECO:0000313" key="8">
    <source>
        <dbReference type="EMBL" id="KIM43535.1"/>
    </source>
</evidence>
<keyword evidence="5 7" id="KW-0472">Membrane</keyword>
<dbReference type="OrthoDB" id="29460at2759"/>
<gene>
    <name evidence="8" type="ORF">M413DRAFT_383142</name>
</gene>
<evidence type="ECO:0000256" key="2">
    <source>
        <dbReference type="ARBA" id="ARBA00022692"/>
    </source>
</evidence>
<evidence type="ECO:0000313" key="9">
    <source>
        <dbReference type="Proteomes" id="UP000053424"/>
    </source>
</evidence>
<dbReference type="GO" id="GO:0016020">
    <property type="term" value="C:membrane"/>
    <property type="evidence" value="ECO:0007669"/>
    <property type="project" value="UniProtKB-SubCell"/>
</dbReference>
<reference evidence="9" key="2">
    <citation type="submission" date="2015-01" db="EMBL/GenBank/DDBJ databases">
        <title>Evolutionary Origins and Diversification of the Mycorrhizal Mutualists.</title>
        <authorList>
            <consortium name="DOE Joint Genome Institute"/>
            <consortium name="Mycorrhizal Genomics Consortium"/>
            <person name="Kohler A."/>
            <person name="Kuo A."/>
            <person name="Nagy L.G."/>
            <person name="Floudas D."/>
            <person name="Copeland A."/>
            <person name="Barry K.W."/>
            <person name="Cichocki N."/>
            <person name="Veneault-Fourrey C."/>
            <person name="LaButti K."/>
            <person name="Lindquist E.A."/>
            <person name="Lipzen A."/>
            <person name="Lundell T."/>
            <person name="Morin E."/>
            <person name="Murat C."/>
            <person name="Riley R."/>
            <person name="Ohm R."/>
            <person name="Sun H."/>
            <person name="Tunlid A."/>
            <person name="Henrissat B."/>
            <person name="Grigoriev I.V."/>
            <person name="Hibbett D.S."/>
            <person name="Martin F."/>
        </authorList>
    </citation>
    <scope>NUCLEOTIDE SEQUENCE [LARGE SCALE GENOMIC DNA]</scope>
    <source>
        <strain evidence="9">h7</strain>
    </source>
</reference>
<proteinExistence type="predicted"/>
<keyword evidence="9" id="KW-1185">Reference proteome</keyword>
<comment type="subcellular location">
    <subcellularLocation>
        <location evidence="1">Membrane</location>
        <topology evidence="1">Single-pass membrane protein</topology>
    </subcellularLocation>
</comment>
<feature type="compositionally biased region" description="Acidic residues" evidence="6">
    <location>
        <begin position="131"/>
        <end position="150"/>
    </location>
</feature>
<sequence>MWMVIEERLGCDEGTWVCLRELSPAPLDMDPSMMQRDREVSITPIARSLKGISRGLDSEELSGKALRLHLDGGVLNGIPQNVVIKFSCSDNNKLVFIGEIAGEHKFVWDTPHACLSRDATGSRKLVSVMQDDAEGPVPEDEGKEEGDDELLPNNSRNTMRKWIAIILVVIVTSLFCGYIASSSRARHFTSAKLKGASYAVLPFFTQVYVKLRPIGQSISHFASNSIVRLGTRFRQGDSQLVRWAQEDMALDNAGDLMVNGEGAYDLYDAGGEGWNGMDEYIPLTISPKYGKGRRVRSYGATPDVETFEERGLMNGIGRIFRR</sequence>
<feature type="region of interest" description="Disordered" evidence="6">
    <location>
        <begin position="130"/>
        <end position="152"/>
    </location>
</feature>
<dbReference type="Pfam" id="PF09451">
    <property type="entry name" value="ATG27"/>
    <property type="match status" value="1"/>
</dbReference>
<dbReference type="Proteomes" id="UP000053424">
    <property type="component" value="Unassembled WGS sequence"/>
</dbReference>
<keyword evidence="2 7" id="KW-0812">Transmembrane</keyword>
<reference evidence="8 9" key="1">
    <citation type="submission" date="2014-04" db="EMBL/GenBank/DDBJ databases">
        <authorList>
            <consortium name="DOE Joint Genome Institute"/>
            <person name="Kuo A."/>
            <person name="Gay G."/>
            <person name="Dore J."/>
            <person name="Kohler A."/>
            <person name="Nagy L.G."/>
            <person name="Floudas D."/>
            <person name="Copeland A."/>
            <person name="Barry K.W."/>
            <person name="Cichocki N."/>
            <person name="Veneault-Fourrey C."/>
            <person name="LaButti K."/>
            <person name="Lindquist E.A."/>
            <person name="Lipzen A."/>
            <person name="Lundell T."/>
            <person name="Morin E."/>
            <person name="Murat C."/>
            <person name="Sun H."/>
            <person name="Tunlid A."/>
            <person name="Henrissat B."/>
            <person name="Grigoriev I.V."/>
            <person name="Hibbett D.S."/>
            <person name="Martin F."/>
            <person name="Nordberg H.P."/>
            <person name="Cantor M.N."/>
            <person name="Hua S.X."/>
        </authorList>
    </citation>
    <scope>NUCLEOTIDE SEQUENCE [LARGE SCALE GENOMIC DNA]</scope>
    <source>
        <strain evidence="9">h7</strain>
    </source>
</reference>
<name>A0A0C3C3S1_HEBCY</name>
<accession>A0A0C3C3S1</accession>
<evidence type="ECO:0000256" key="7">
    <source>
        <dbReference type="SAM" id="Phobius"/>
    </source>
</evidence>
<keyword evidence="4 7" id="KW-1133">Transmembrane helix</keyword>
<dbReference type="InterPro" id="IPR018939">
    <property type="entry name" value="Autophagy-rel_prot_27"/>
</dbReference>
<protein>
    <submittedName>
        <fullName evidence="8">Uncharacterized protein</fullName>
    </submittedName>
</protein>
<evidence type="ECO:0000256" key="1">
    <source>
        <dbReference type="ARBA" id="ARBA00004167"/>
    </source>
</evidence>